<sequence>MTRLRTAFLFSMLSSLPQRHHDNFSSAPFLSRPPCVRLALPMLQETQLTKMMPSPHHTFHPPFHYYAKIKTIPWLVPVMSVEIIPSNFQNRCTQPSRCLRHCLSAQTLDEMRDGMRVSKAANSQ</sequence>
<keyword evidence="2" id="KW-1185">Reference proteome</keyword>
<protein>
    <submittedName>
        <fullName evidence="1">Uncharacterized protein</fullName>
    </submittedName>
</protein>
<accession>A0ACD1H4D9</accession>
<evidence type="ECO:0000313" key="1">
    <source>
        <dbReference type="EMBL" id="RAH68486.1"/>
    </source>
</evidence>
<proteinExistence type="predicted"/>
<organism evidence="1 2">
    <name type="scientific">Aspergillus aculeatinus CBS 121060</name>
    <dbReference type="NCBI Taxonomy" id="1448322"/>
    <lineage>
        <taxon>Eukaryota</taxon>
        <taxon>Fungi</taxon>
        <taxon>Dikarya</taxon>
        <taxon>Ascomycota</taxon>
        <taxon>Pezizomycotina</taxon>
        <taxon>Eurotiomycetes</taxon>
        <taxon>Eurotiomycetidae</taxon>
        <taxon>Eurotiales</taxon>
        <taxon>Aspergillaceae</taxon>
        <taxon>Aspergillus</taxon>
        <taxon>Aspergillus subgen. Circumdati</taxon>
    </lineage>
</organism>
<name>A0ACD1H4D9_9EURO</name>
<evidence type="ECO:0000313" key="2">
    <source>
        <dbReference type="Proteomes" id="UP000249661"/>
    </source>
</evidence>
<dbReference type="EMBL" id="KZ824966">
    <property type="protein sequence ID" value="RAH68486.1"/>
    <property type="molecule type" value="Genomic_DNA"/>
</dbReference>
<gene>
    <name evidence="1" type="ORF">BO66DRAFT_126078</name>
</gene>
<reference evidence="1" key="1">
    <citation type="submission" date="2018-02" db="EMBL/GenBank/DDBJ databases">
        <title>The genomes of Aspergillus section Nigri reveals drivers in fungal speciation.</title>
        <authorList>
            <consortium name="DOE Joint Genome Institute"/>
            <person name="Vesth T.C."/>
            <person name="Nybo J."/>
            <person name="Theobald S."/>
            <person name="Brandl J."/>
            <person name="Frisvad J.C."/>
            <person name="Nielsen K.F."/>
            <person name="Lyhne E.K."/>
            <person name="Kogle M.E."/>
            <person name="Kuo A."/>
            <person name="Riley R."/>
            <person name="Clum A."/>
            <person name="Nolan M."/>
            <person name="Lipzen A."/>
            <person name="Salamov A."/>
            <person name="Henrissat B."/>
            <person name="Wiebenga A."/>
            <person name="De vries R.P."/>
            <person name="Grigoriev I.V."/>
            <person name="Mortensen U.H."/>
            <person name="Andersen M.R."/>
            <person name="Baker S.E."/>
        </authorList>
    </citation>
    <scope>NUCLEOTIDE SEQUENCE</scope>
    <source>
        <strain evidence="1">CBS 121060</strain>
    </source>
</reference>
<dbReference type="Proteomes" id="UP000249661">
    <property type="component" value="Unassembled WGS sequence"/>
</dbReference>